<dbReference type="AlphaFoldDB" id="A0A084AW51"/>
<dbReference type="PANTHER" id="PTHR31601">
    <property type="entry name" value="28S RIBOSOMAL PROTEIN S36, MITOCHONDRIAL"/>
    <property type="match status" value="1"/>
</dbReference>
<comment type="similarity">
    <text evidence="3">Belongs to the alpha-ketoglutarate dehydrogenase component 4 family.</text>
</comment>
<reference evidence="5 6" key="1">
    <citation type="journal article" date="2014" name="BMC Genomics">
        <title>Comparative genome sequencing reveals chemotype-specific gene clusters in the toxigenic black mold Stachybotrys.</title>
        <authorList>
            <person name="Semeiks J."/>
            <person name="Borek D."/>
            <person name="Otwinowski Z."/>
            <person name="Grishin N.V."/>
        </authorList>
    </citation>
    <scope>NUCLEOTIDE SEQUENCE [LARGE SCALE GENOMIC DNA]</scope>
    <source>
        <strain evidence="6">CBS 109288 / IBT 7711</strain>
    </source>
</reference>
<dbReference type="GO" id="GO:0006103">
    <property type="term" value="P:2-oxoglutarate metabolic process"/>
    <property type="evidence" value="ECO:0007669"/>
    <property type="project" value="InterPro"/>
</dbReference>
<evidence type="ECO:0000256" key="3">
    <source>
        <dbReference type="ARBA" id="ARBA00043970"/>
    </source>
</evidence>
<organism evidence="5 6">
    <name type="scientific">Stachybotrys chartarum (strain CBS 109288 / IBT 7711)</name>
    <name type="common">Toxic black mold</name>
    <name type="synonym">Stilbospora chartarum</name>
    <dbReference type="NCBI Taxonomy" id="1280523"/>
    <lineage>
        <taxon>Eukaryota</taxon>
        <taxon>Fungi</taxon>
        <taxon>Dikarya</taxon>
        <taxon>Ascomycota</taxon>
        <taxon>Pezizomycotina</taxon>
        <taxon>Sordariomycetes</taxon>
        <taxon>Hypocreomycetidae</taxon>
        <taxon>Hypocreales</taxon>
        <taxon>Stachybotryaceae</taxon>
        <taxon>Stachybotrys</taxon>
    </lineage>
</organism>
<comment type="subcellular location">
    <subcellularLocation>
        <location evidence="1">Mitochondrion</location>
    </subcellularLocation>
</comment>
<protein>
    <recommendedName>
        <fullName evidence="7">Ribosomal protein YMR-31</fullName>
    </recommendedName>
</protein>
<sequence length="140" mass="14649">MFATRALRQAAAHAERTPLIKFIGPRTIPSSVDHTPQPHPASPAGSLPESFSAYGNAGNAGSSHTSFSSYRDHAQQHGPLQKTIRAESGIGGTPGAELGSVAPPKGHLFDLSELPARFRRAPIDLAEIEAVESGGATYLV</sequence>
<feature type="region of interest" description="Disordered" evidence="4">
    <location>
        <begin position="22"/>
        <end position="80"/>
    </location>
</feature>
<dbReference type="HOGENOM" id="CLU_129439_1_0_1"/>
<dbReference type="OrthoDB" id="2116030at2759"/>
<accession>A0A084AW51</accession>
<name>A0A084AW51_STACB</name>
<feature type="compositionally biased region" description="Polar residues" evidence="4">
    <location>
        <begin position="59"/>
        <end position="69"/>
    </location>
</feature>
<dbReference type="Proteomes" id="UP000028045">
    <property type="component" value="Unassembled WGS sequence"/>
</dbReference>
<keyword evidence="6" id="KW-1185">Reference proteome</keyword>
<dbReference type="EMBL" id="KL648525">
    <property type="protein sequence ID" value="KEY69530.1"/>
    <property type="molecule type" value="Genomic_DNA"/>
</dbReference>
<evidence type="ECO:0000256" key="1">
    <source>
        <dbReference type="ARBA" id="ARBA00004173"/>
    </source>
</evidence>
<gene>
    <name evidence="5" type="ORF">S7711_02065</name>
</gene>
<evidence type="ECO:0000256" key="2">
    <source>
        <dbReference type="ARBA" id="ARBA00023128"/>
    </source>
</evidence>
<proteinExistence type="inferred from homology"/>
<dbReference type="Pfam" id="PF10937">
    <property type="entry name" value="Kgd4-YMR31"/>
    <property type="match status" value="1"/>
</dbReference>
<dbReference type="GO" id="GO:0004591">
    <property type="term" value="F:oxoglutarate dehydrogenase (succinyl-transferring) activity"/>
    <property type="evidence" value="ECO:0007669"/>
    <property type="project" value="TreeGrafter"/>
</dbReference>
<evidence type="ECO:0000313" key="5">
    <source>
        <dbReference type="EMBL" id="KEY69530.1"/>
    </source>
</evidence>
<evidence type="ECO:0000256" key="4">
    <source>
        <dbReference type="SAM" id="MobiDB-lite"/>
    </source>
</evidence>
<dbReference type="PANTHER" id="PTHR31601:SF2">
    <property type="entry name" value="ALPHA-KETOGLUTARATE DEHYDROGENASE COMPONENT 4"/>
    <property type="match status" value="1"/>
</dbReference>
<evidence type="ECO:0008006" key="7">
    <source>
        <dbReference type="Google" id="ProtNLM"/>
    </source>
</evidence>
<dbReference type="GO" id="GO:0005739">
    <property type="term" value="C:mitochondrion"/>
    <property type="evidence" value="ECO:0007669"/>
    <property type="project" value="UniProtKB-SubCell"/>
</dbReference>
<evidence type="ECO:0000313" key="6">
    <source>
        <dbReference type="Proteomes" id="UP000028045"/>
    </source>
</evidence>
<dbReference type="InterPro" id="IPR020373">
    <property type="entry name" value="Kgd4/YMR-31"/>
</dbReference>
<keyword evidence="2" id="KW-0496">Mitochondrion</keyword>